<dbReference type="Proteomes" id="UP000007478">
    <property type="component" value="Chromosome"/>
</dbReference>
<dbReference type="PATRIC" id="fig|391623.17.peg.923"/>
<dbReference type="RefSeq" id="WP_013467196.1">
    <property type="nucleotide sequence ID" value="NC_014804.1"/>
</dbReference>
<keyword evidence="3" id="KW-1185">Reference proteome</keyword>
<name>F0LM51_THEBM</name>
<evidence type="ECO:0000259" key="1">
    <source>
        <dbReference type="Pfam" id="PF05763"/>
    </source>
</evidence>
<dbReference type="AlphaFoldDB" id="F0LM51"/>
<proteinExistence type="predicted"/>
<dbReference type="InterPro" id="IPR008553">
    <property type="entry name" value="DUF835"/>
</dbReference>
<dbReference type="HOGENOM" id="CLU_067022_1_0_2"/>
<dbReference type="Pfam" id="PF05763">
    <property type="entry name" value="DUF835"/>
    <property type="match status" value="1"/>
</dbReference>
<dbReference type="eggNOG" id="arCOG03797">
    <property type="taxonomic scope" value="Archaea"/>
</dbReference>
<organism evidence="2 3">
    <name type="scientific">Thermococcus barophilus (strain DSM 11836 / MP)</name>
    <dbReference type="NCBI Taxonomy" id="391623"/>
    <lineage>
        <taxon>Archaea</taxon>
        <taxon>Methanobacteriati</taxon>
        <taxon>Methanobacteriota</taxon>
        <taxon>Thermococci</taxon>
        <taxon>Thermococcales</taxon>
        <taxon>Thermococcaceae</taxon>
        <taxon>Thermococcus</taxon>
    </lineage>
</organism>
<gene>
    <name evidence="2" type="ordered locus">TERMP_00922</name>
</gene>
<protein>
    <recommendedName>
        <fullName evidence="1">DUF835 domain-containing protein</fullName>
    </recommendedName>
</protein>
<evidence type="ECO:0000313" key="3">
    <source>
        <dbReference type="Proteomes" id="UP000007478"/>
    </source>
</evidence>
<dbReference type="GeneID" id="25394630"/>
<reference evidence="2 3" key="1">
    <citation type="journal article" date="2011" name="J. Bacteriol.">
        <title>Complete genome sequence of the hyperthermophilic, piezophilic, heterotrophic, and carboxydotrophic archaeon Thermococcus barophilus MP.</title>
        <authorList>
            <person name="Vannier P."/>
            <person name="Marteinsson V.T."/>
            <person name="Fridjonsson O.H."/>
            <person name="Oger P."/>
            <person name="Jebbar M."/>
        </authorList>
    </citation>
    <scope>NUCLEOTIDE SEQUENCE [LARGE SCALE GENOMIC DNA]</scope>
    <source>
        <strain evidence="3">DSM 11836 / MP</strain>
    </source>
</reference>
<sequence>MTILGALIAVAIEVALLIILAFSIKYRPVFIRHHPRLKKFYDYILLGFMVSTFAKLVFLPLDLGDMGLIVITSSERSMLNLLGNFFFIIGIFFIVLGWAHLIKTLTTKYILTPVVELGNGRVQVKVSPGLYICNIDKGYSAFLNLLKGRAGVIISRVPPEILRKRLNLEKTPILWLTKVEGGKTVHPHRLEFLLHTLVDFMKRDSTSKIILLDGLEYLVLENGFTPVFKFLTALKDHAVMNNTIIVVPIKMDAFDEKELSLLKREFGELNI</sequence>
<evidence type="ECO:0000313" key="2">
    <source>
        <dbReference type="EMBL" id="ADT83898.1"/>
    </source>
</evidence>
<dbReference type="OrthoDB" id="86314at2157"/>
<feature type="domain" description="DUF835" evidence="1">
    <location>
        <begin position="135"/>
        <end position="266"/>
    </location>
</feature>
<accession>F0LM51</accession>
<dbReference type="EMBL" id="CP002372">
    <property type="protein sequence ID" value="ADT83898.1"/>
    <property type="molecule type" value="Genomic_DNA"/>
</dbReference>
<dbReference type="KEGG" id="tba:TERMP_00922"/>